<accession>E0TTT0</accession>
<sequence>MKVIIIEGPQADKCINDCYHYLINLYRKEIWGDINICKGIDQGTSDKVTKARAKSV</sequence>
<dbReference type="KEGG" id="bss:BSUW23_12825"/>
<organism evidence="1 2">
    <name type="scientific">Bacillus spizizenii (strain ATCC 23059 / NRRL B-14472 / W23)</name>
    <name type="common">Bacillus subtilis subsp. spizizenii</name>
    <dbReference type="NCBI Taxonomy" id="655816"/>
    <lineage>
        <taxon>Bacteria</taxon>
        <taxon>Bacillati</taxon>
        <taxon>Bacillota</taxon>
        <taxon>Bacilli</taxon>
        <taxon>Bacillales</taxon>
        <taxon>Bacillaceae</taxon>
        <taxon>Bacillus</taxon>
    </lineage>
</organism>
<dbReference type="HOGENOM" id="CLU_206984_0_0_9"/>
<dbReference type="AlphaFoldDB" id="E0TTT0"/>
<reference key="1">
    <citation type="submission" date="2010-08" db="EMBL/GenBank/DDBJ databases">
        <authorList>
            <person name="Zeigler D.R."/>
        </authorList>
    </citation>
    <scope>NUCLEOTIDE SEQUENCE</scope>
    <source>
        <strain>W23</strain>
    </source>
</reference>
<dbReference type="EMBL" id="CP002183">
    <property type="protein sequence ID" value="ADM38603.1"/>
    <property type="molecule type" value="Genomic_DNA"/>
</dbReference>
<evidence type="ECO:0000313" key="2">
    <source>
        <dbReference type="Proteomes" id="UP000002233"/>
    </source>
</evidence>
<name>E0TTT0_BACSH</name>
<reference evidence="1 2" key="2">
    <citation type="journal article" date="2011" name="Microbiology">
        <title>The genome sequence of Bacillus subtilis subsp. spizizenii W23: insights into speciation within the B. subtilis complex and into the history of B. subtilis genetics.</title>
        <authorList>
            <person name="Zeigler D.R."/>
        </authorList>
    </citation>
    <scope>NUCLEOTIDE SEQUENCE [LARGE SCALE GENOMIC DNA]</scope>
    <source>
        <strain evidence="2">ATCC 23059 / NRRL B-14472 / W23</strain>
    </source>
</reference>
<dbReference type="Proteomes" id="UP000002233">
    <property type="component" value="Chromosome"/>
</dbReference>
<gene>
    <name evidence="1" type="ordered locus">BSUW23_12825</name>
</gene>
<proteinExistence type="predicted"/>
<evidence type="ECO:0000313" key="1">
    <source>
        <dbReference type="EMBL" id="ADM38603.1"/>
    </source>
</evidence>
<protein>
    <submittedName>
        <fullName evidence="1">Uncharacterized protein</fullName>
    </submittedName>
</protein>